<dbReference type="RefSeq" id="WP_205293930.1">
    <property type="nucleotide sequence ID" value="NZ_CP070368.1"/>
</dbReference>
<evidence type="ECO:0000313" key="1">
    <source>
        <dbReference type="EMBL" id="QRZ12924.1"/>
    </source>
</evidence>
<accession>A0ABX7JJ63</accession>
<dbReference type="Proteomes" id="UP000663629">
    <property type="component" value="Chromosome 1"/>
</dbReference>
<reference evidence="1 2" key="1">
    <citation type="submission" date="2021-02" db="EMBL/GenBank/DDBJ databases">
        <title>Paracoccus methylovroum sp.nov., a new methanol and methylamine utilizing methylotrophic denitrifer.</title>
        <authorList>
            <person name="Timsy T."/>
            <person name="Behrendt U."/>
            <person name="Ulrich A."/>
            <person name="Spanner T."/>
            <person name="Foesel B.U."/>
            <person name="Horn M.A."/>
            <person name="Kolb S."/>
        </authorList>
    </citation>
    <scope>NUCLEOTIDE SEQUENCE [LARGE SCALE GENOMIC DNA]</scope>
    <source>
        <strain evidence="1 2">H4-D09</strain>
    </source>
</reference>
<protein>
    <recommendedName>
        <fullName evidence="3">Abi family protein</fullName>
    </recommendedName>
</protein>
<evidence type="ECO:0008006" key="3">
    <source>
        <dbReference type="Google" id="ProtNLM"/>
    </source>
</evidence>
<name>A0ABX7JJ63_9RHOB</name>
<dbReference type="EMBL" id="CP070368">
    <property type="protein sequence ID" value="QRZ12924.1"/>
    <property type="molecule type" value="Genomic_DNA"/>
</dbReference>
<sequence>MDDAVRLPRTKQPRQDIPFIFDSYRTLVAELGAIDGLAAALTISARYLSETTSKCDDPAEFGLGLARKYRIPTRFVDLNGLPSHLARLLLVGTSRYFEDFLERFRREQLALGRQWRSRQDGESDLKYTLASIDGGFDLNKKRIGRERYDLLEYYRLLRNYAAHSGVETTRLLAEHNKVVGYRDLVTEEYSLDAPHRFDAATFDDHLLYTRIVKYVATDLCRLSPPDSAHELKAVLANRDSFAASPSRTVLIRRGNDQILMRALRTFFFTHYRFKLAQHPELEGDLVRWLNDIPKRKERRRVGVPNLEQALNTYRNDQ</sequence>
<gene>
    <name evidence="1" type="ORF">JWJ88_10055</name>
</gene>
<keyword evidence="2" id="KW-1185">Reference proteome</keyword>
<organism evidence="1 2">
    <name type="scientific">Paracoccus methylovorus</name>
    <dbReference type="NCBI Taxonomy" id="2812658"/>
    <lineage>
        <taxon>Bacteria</taxon>
        <taxon>Pseudomonadati</taxon>
        <taxon>Pseudomonadota</taxon>
        <taxon>Alphaproteobacteria</taxon>
        <taxon>Rhodobacterales</taxon>
        <taxon>Paracoccaceae</taxon>
        <taxon>Paracoccus</taxon>
    </lineage>
</organism>
<evidence type="ECO:0000313" key="2">
    <source>
        <dbReference type="Proteomes" id="UP000663629"/>
    </source>
</evidence>
<proteinExistence type="predicted"/>